<gene>
    <name evidence="10" type="ORF">PODCO_510782</name>
</gene>
<evidence type="ECO:0000256" key="5">
    <source>
        <dbReference type="ARBA" id="ARBA00022679"/>
    </source>
</evidence>
<keyword evidence="5" id="KW-0808">Transferase</keyword>
<evidence type="ECO:0000313" key="10">
    <source>
        <dbReference type="EMBL" id="VBB82103.1"/>
    </source>
</evidence>
<feature type="compositionally biased region" description="Basic and acidic residues" evidence="8">
    <location>
        <begin position="71"/>
        <end position="86"/>
    </location>
</feature>
<proteinExistence type="predicted"/>
<dbReference type="Pfam" id="PF00856">
    <property type="entry name" value="SET"/>
    <property type="match status" value="1"/>
</dbReference>
<dbReference type="InterPro" id="IPR001214">
    <property type="entry name" value="SET_dom"/>
</dbReference>
<reference evidence="10" key="1">
    <citation type="submission" date="2018-02" db="EMBL/GenBank/DDBJ databases">
        <authorList>
            <person name="Silar P."/>
        </authorList>
    </citation>
    <scope>NUCLEOTIDE SEQUENCE [LARGE SCALE GENOMIC DNA]</scope>
    <source>
        <strain evidence="10">T</strain>
    </source>
</reference>
<feature type="domain" description="SET" evidence="9">
    <location>
        <begin position="292"/>
        <end position="387"/>
    </location>
</feature>
<dbReference type="EMBL" id="LR026968">
    <property type="protein sequence ID" value="VBB82103.1"/>
    <property type="molecule type" value="Genomic_DNA"/>
</dbReference>
<name>A0ABY6SFU7_PODCO</name>
<dbReference type="PANTHER" id="PTHR22884">
    <property type="entry name" value="SET DOMAIN PROTEINS"/>
    <property type="match status" value="1"/>
</dbReference>
<keyword evidence="11" id="KW-1185">Reference proteome</keyword>
<evidence type="ECO:0000256" key="6">
    <source>
        <dbReference type="ARBA" id="ARBA00022691"/>
    </source>
</evidence>
<evidence type="ECO:0000256" key="7">
    <source>
        <dbReference type="ARBA" id="ARBA00023242"/>
    </source>
</evidence>
<keyword evidence="4" id="KW-0489">Methyltransferase</keyword>
<accession>A0ABY6SFU7</accession>
<dbReference type="SMART" id="SM00317">
    <property type="entry name" value="SET"/>
    <property type="match status" value="1"/>
</dbReference>
<keyword evidence="6" id="KW-0949">S-adenosyl-L-methionine</keyword>
<evidence type="ECO:0000256" key="2">
    <source>
        <dbReference type="ARBA" id="ARBA00004286"/>
    </source>
</evidence>
<feature type="region of interest" description="Disordered" evidence="8">
    <location>
        <begin position="61"/>
        <end position="135"/>
    </location>
</feature>
<comment type="subcellular location">
    <subcellularLocation>
        <location evidence="2">Chromosome</location>
    </subcellularLocation>
    <subcellularLocation>
        <location evidence="1">Nucleus</location>
    </subcellularLocation>
</comment>
<dbReference type="SUPFAM" id="SSF82199">
    <property type="entry name" value="SET domain"/>
    <property type="match status" value="1"/>
</dbReference>
<evidence type="ECO:0000256" key="4">
    <source>
        <dbReference type="ARBA" id="ARBA00022603"/>
    </source>
</evidence>
<sequence>MGDSADLHIDFEAHCREVIEQWALLSKPASVSSGHYHNGLLVSLKTDDIVASLDDSSLRFSESQSCCASPEDNKDEQRSGEQRGEEQGIIDGHSSKKSARQSSAEAPIGISDHGAHKDSRATSQPDAKDGPNSGRLVRLLPPLMFAITNGLDSKSRRYLELDEVKALVRRIFIHGLSKAGEPIPSHLDTTVDELINDITSDRSWGTMKPSTPDQKPASNNAQTADGAIATDRFGLKRKLDDDISCPTSRRRKIQAYNVEQCLCEKDCDEQCLNMVVGLLYEKTTCRLLTCRNRVAQFCFALINTNCGAGLVSKDRITQGTINTSYIAKIDPDKYIDATRSPCLMKFVNHSCAPNCAMEKRIRDGLPTVIIRALKDIEPNTELTTDLRSQQAGAGLQVWC</sequence>
<evidence type="ECO:0000256" key="8">
    <source>
        <dbReference type="SAM" id="MobiDB-lite"/>
    </source>
</evidence>
<dbReference type="InterPro" id="IPR046341">
    <property type="entry name" value="SET_dom_sf"/>
</dbReference>
<evidence type="ECO:0000259" key="9">
    <source>
        <dbReference type="PROSITE" id="PS50280"/>
    </source>
</evidence>
<feature type="region of interest" description="Disordered" evidence="8">
    <location>
        <begin position="202"/>
        <end position="223"/>
    </location>
</feature>
<evidence type="ECO:0000313" key="11">
    <source>
        <dbReference type="Proteomes" id="UP000280685"/>
    </source>
</evidence>
<protein>
    <recommendedName>
        <fullName evidence="9">SET domain-containing protein</fullName>
    </recommendedName>
</protein>
<dbReference type="PROSITE" id="PS50280">
    <property type="entry name" value="SET"/>
    <property type="match status" value="1"/>
</dbReference>
<dbReference type="InterPro" id="IPR050777">
    <property type="entry name" value="SET2_Histone-Lys_MeTrsfase"/>
</dbReference>
<keyword evidence="3" id="KW-0158">Chromosome</keyword>
<dbReference type="Gene3D" id="2.170.270.10">
    <property type="entry name" value="SET domain"/>
    <property type="match status" value="1"/>
</dbReference>
<dbReference type="Proteomes" id="UP000280685">
    <property type="component" value="Chromosome 5"/>
</dbReference>
<evidence type="ECO:0000256" key="3">
    <source>
        <dbReference type="ARBA" id="ARBA00022454"/>
    </source>
</evidence>
<evidence type="ECO:0000256" key="1">
    <source>
        <dbReference type="ARBA" id="ARBA00004123"/>
    </source>
</evidence>
<organism evidence="10 11">
    <name type="scientific">Podospora comata</name>
    <dbReference type="NCBI Taxonomy" id="48703"/>
    <lineage>
        <taxon>Eukaryota</taxon>
        <taxon>Fungi</taxon>
        <taxon>Dikarya</taxon>
        <taxon>Ascomycota</taxon>
        <taxon>Pezizomycotina</taxon>
        <taxon>Sordariomycetes</taxon>
        <taxon>Sordariomycetidae</taxon>
        <taxon>Sordariales</taxon>
        <taxon>Podosporaceae</taxon>
        <taxon>Podospora</taxon>
    </lineage>
</organism>
<keyword evidence="7" id="KW-0539">Nucleus</keyword>